<organism evidence="5 6">
    <name type="scientific">Glomus cerebriforme</name>
    <dbReference type="NCBI Taxonomy" id="658196"/>
    <lineage>
        <taxon>Eukaryota</taxon>
        <taxon>Fungi</taxon>
        <taxon>Fungi incertae sedis</taxon>
        <taxon>Mucoromycota</taxon>
        <taxon>Glomeromycotina</taxon>
        <taxon>Glomeromycetes</taxon>
        <taxon>Glomerales</taxon>
        <taxon>Glomeraceae</taxon>
        <taxon>Glomus</taxon>
    </lineage>
</organism>
<dbReference type="EMBL" id="QKYT01000350">
    <property type="protein sequence ID" value="RIA86673.1"/>
    <property type="molecule type" value="Genomic_DNA"/>
</dbReference>
<dbReference type="InterPro" id="IPR045130">
    <property type="entry name" value="OFUT2-like"/>
</dbReference>
<evidence type="ECO:0000313" key="6">
    <source>
        <dbReference type="Proteomes" id="UP000265703"/>
    </source>
</evidence>
<keyword evidence="1" id="KW-0808">Transferase</keyword>
<dbReference type="OrthoDB" id="2020419at2759"/>
<dbReference type="Proteomes" id="UP000265703">
    <property type="component" value="Unassembled WGS sequence"/>
</dbReference>
<evidence type="ECO:0000313" key="5">
    <source>
        <dbReference type="EMBL" id="RIA86673.1"/>
    </source>
</evidence>
<keyword evidence="2" id="KW-0294">Fucose metabolism</keyword>
<sequence>MIEEIKNNNTKISQKQISLWTKKLTIIFFILVLSNLSFNLLFKQINDYKSDDETTEIQELDKIKINISSHEISHDVLINRKYCGKDECKFVLPYHPTEQESQANMHLESFVQIAQRLDRIIVLPNVGGSRMSICQPFPFSFYYDMDGLKQIFPKVQFITQEDFMNWTKELNEKPDTYHAYIIPREKPFIVEYEQPKIQSFIKKECLHQFDLNLNFTTIFKTIYLGVNVLYPSTKDNEKIENFMLDELRTDSKVLLMKHHLSTLLFANTINFPIIPYSKKLVNIQQNITKNLGNYLAIHWRFEKGKPKLMTKCSKNLIDWIKDFSKDHKIDNIYFATDYPLQGKAQSSSFFNIREEHHEAMRMLNSTIKLNTWISLNALDELKNDQDEEIKKELKGSGIQGILDKLILINADWFVSGPRGCARIQSRYTRRIRYARKKLQDSGNTKIKNISSMWNGVD</sequence>
<accession>A0A397SKL7</accession>
<dbReference type="PANTHER" id="PTHR13398">
    <property type="entry name" value="GDP-FUCOSE PROTEIN O-FUCOSYLTRANSFERASE 2"/>
    <property type="match status" value="1"/>
</dbReference>
<evidence type="ECO:0000256" key="4">
    <source>
        <dbReference type="SAM" id="Phobius"/>
    </source>
</evidence>
<dbReference type="GO" id="GO:0046922">
    <property type="term" value="F:peptide-O-fucosyltransferase activity"/>
    <property type="evidence" value="ECO:0007669"/>
    <property type="project" value="InterPro"/>
</dbReference>
<evidence type="ECO:0008006" key="7">
    <source>
        <dbReference type="Google" id="ProtNLM"/>
    </source>
</evidence>
<keyword evidence="3" id="KW-0119">Carbohydrate metabolism</keyword>
<dbReference type="PANTHER" id="PTHR13398:SF0">
    <property type="entry name" value="GDP-FUCOSE PROTEIN O-FUCOSYLTRANSFERASE 2"/>
    <property type="match status" value="1"/>
</dbReference>
<name>A0A397SKL7_9GLOM</name>
<keyword evidence="4" id="KW-0812">Transmembrane</keyword>
<gene>
    <name evidence="5" type="ORF">C1645_740657</name>
</gene>
<dbReference type="GO" id="GO:0006004">
    <property type="term" value="P:fucose metabolic process"/>
    <property type="evidence" value="ECO:0007669"/>
    <property type="project" value="UniProtKB-KW"/>
</dbReference>
<evidence type="ECO:0000256" key="3">
    <source>
        <dbReference type="ARBA" id="ARBA00023277"/>
    </source>
</evidence>
<reference evidence="5 6" key="1">
    <citation type="submission" date="2018-06" db="EMBL/GenBank/DDBJ databases">
        <title>Comparative genomics reveals the genomic features of Rhizophagus irregularis, R. cerebriforme, R. diaphanum and Gigaspora rosea, and their symbiotic lifestyle signature.</title>
        <authorList>
            <person name="Morin E."/>
            <person name="San Clemente H."/>
            <person name="Chen E.C.H."/>
            <person name="De La Providencia I."/>
            <person name="Hainaut M."/>
            <person name="Kuo A."/>
            <person name="Kohler A."/>
            <person name="Murat C."/>
            <person name="Tang N."/>
            <person name="Roy S."/>
            <person name="Loubradou J."/>
            <person name="Henrissat B."/>
            <person name="Grigoriev I.V."/>
            <person name="Corradi N."/>
            <person name="Roux C."/>
            <person name="Martin F.M."/>
        </authorList>
    </citation>
    <scope>NUCLEOTIDE SEQUENCE [LARGE SCALE GENOMIC DNA]</scope>
    <source>
        <strain evidence="5 6">DAOM 227022</strain>
    </source>
</reference>
<dbReference type="Gene3D" id="3.40.50.11350">
    <property type="match status" value="1"/>
</dbReference>
<dbReference type="AlphaFoldDB" id="A0A397SKL7"/>
<feature type="transmembrane region" description="Helical" evidence="4">
    <location>
        <begin position="24"/>
        <end position="42"/>
    </location>
</feature>
<proteinExistence type="predicted"/>
<keyword evidence="4" id="KW-0472">Membrane</keyword>
<keyword evidence="4" id="KW-1133">Transmembrane helix</keyword>
<comment type="caution">
    <text evidence="5">The sequence shown here is derived from an EMBL/GenBank/DDBJ whole genome shotgun (WGS) entry which is preliminary data.</text>
</comment>
<evidence type="ECO:0000256" key="1">
    <source>
        <dbReference type="ARBA" id="ARBA00022679"/>
    </source>
</evidence>
<keyword evidence="6" id="KW-1185">Reference proteome</keyword>
<evidence type="ECO:0000256" key="2">
    <source>
        <dbReference type="ARBA" id="ARBA00023253"/>
    </source>
</evidence>
<protein>
    <recommendedName>
        <fullName evidence="7">GDP-fucose protein O-fucosyltransferase</fullName>
    </recommendedName>
</protein>